<reference evidence="1 2" key="1">
    <citation type="submission" date="2019-11" db="EMBL/GenBank/DDBJ databases">
        <title>Draft genome sequence of Paludibacterium sp. dN18-1.</title>
        <authorList>
            <person name="Im W.-T."/>
        </authorList>
    </citation>
    <scope>NUCLEOTIDE SEQUENCE [LARGE SCALE GENOMIC DNA]</scope>
    <source>
        <strain evidence="2">dN 18-1</strain>
    </source>
</reference>
<organism evidence="1 2">
    <name type="scientific">Paludibacterium denitrificans</name>
    <dbReference type="NCBI Taxonomy" id="2675226"/>
    <lineage>
        <taxon>Bacteria</taxon>
        <taxon>Pseudomonadati</taxon>
        <taxon>Pseudomonadota</taxon>
        <taxon>Betaproteobacteria</taxon>
        <taxon>Neisseriales</taxon>
        <taxon>Chromobacteriaceae</taxon>
        <taxon>Paludibacterium</taxon>
    </lineage>
</organism>
<evidence type="ECO:0000313" key="1">
    <source>
        <dbReference type="EMBL" id="MTD33245.1"/>
    </source>
</evidence>
<dbReference type="AlphaFoldDB" id="A0A844GFD5"/>
<dbReference type="EMBL" id="WLYX01000001">
    <property type="protein sequence ID" value="MTD33245.1"/>
    <property type="molecule type" value="Genomic_DNA"/>
</dbReference>
<accession>A0A844GFD5</accession>
<dbReference type="Proteomes" id="UP000446658">
    <property type="component" value="Unassembled WGS sequence"/>
</dbReference>
<protein>
    <submittedName>
        <fullName evidence="1">Uncharacterized protein</fullName>
    </submittedName>
</protein>
<proteinExistence type="predicted"/>
<comment type="caution">
    <text evidence="1">The sequence shown here is derived from an EMBL/GenBank/DDBJ whole genome shotgun (WGS) entry which is preliminary data.</text>
</comment>
<name>A0A844GFD5_9NEIS</name>
<keyword evidence="2" id="KW-1185">Reference proteome</keyword>
<sequence length="159" mass="17037">MTSAKWFEGIESQPSPVCPESRHADTVAVCADGQAGVPDSLALPYCGDDVQELVGGMTEPSVPMRCRGCLSLQRGHCEELAREPSHDEAARCCCFAPLPGVRVGRCWLHRIEIQGGRLVWLCLLPTASQSRAIGWARRTYGEAVLAVVPIPGAVSLPAL</sequence>
<evidence type="ECO:0000313" key="2">
    <source>
        <dbReference type="Proteomes" id="UP000446658"/>
    </source>
</evidence>
<gene>
    <name evidence="1" type="ORF">GKE73_09145</name>
</gene>
<dbReference type="RefSeq" id="WP_230370052.1">
    <property type="nucleotide sequence ID" value="NZ_WLYX01000001.1"/>
</dbReference>